<dbReference type="NCBIfam" id="TIGR02965">
    <property type="entry name" value="xanthine_xdhB"/>
    <property type="match status" value="1"/>
</dbReference>
<dbReference type="RefSeq" id="WP_285233259.1">
    <property type="nucleotide sequence ID" value="NZ_CP116346.1"/>
</dbReference>
<dbReference type="InterPro" id="IPR016208">
    <property type="entry name" value="Ald_Oxase/xanthine_DH-like"/>
</dbReference>
<keyword evidence="7 13" id="KW-0560">Oxidoreductase</keyword>
<dbReference type="AlphaFoldDB" id="A0AA95NJQ1"/>
<organism evidence="13 14">
    <name type="scientific">Paucibacter sediminis</name>
    <dbReference type="NCBI Taxonomy" id="3019553"/>
    <lineage>
        <taxon>Bacteria</taxon>
        <taxon>Pseudomonadati</taxon>
        <taxon>Pseudomonadota</taxon>
        <taxon>Betaproteobacteria</taxon>
        <taxon>Burkholderiales</taxon>
        <taxon>Sphaerotilaceae</taxon>
        <taxon>Roseateles</taxon>
    </lineage>
</organism>
<dbReference type="GO" id="GO:0051537">
    <property type="term" value="F:2 iron, 2 sulfur cluster binding"/>
    <property type="evidence" value="ECO:0007669"/>
    <property type="project" value="UniProtKB-KW"/>
</dbReference>
<evidence type="ECO:0000256" key="7">
    <source>
        <dbReference type="ARBA" id="ARBA00023002"/>
    </source>
</evidence>
<dbReference type="Gene3D" id="3.30.365.10">
    <property type="entry name" value="Aldehyde oxidase/xanthine dehydrogenase, molybdopterin binding domain"/>
    <property type="match status" value="4"/>
</dbReference>
<dbReference type="FunFam" id="3.30.365.10:FF:000002">
    <property type="entry name" value="Xanthine dehydrogenase oxidase"/>
    <property type="match status" value="1"/>
</dbReference>
<evidence type="ECO:0000259" key="12">
    <source>
        <dbReference type="SMART" id="SM01008"/>
    </source>
</evidence>
<protein>
    <submittedName>
        <fullName evidence="13">Xanthine dehydrogenase molybdopterin binding subunit</fullName>
        <ecNumber evidence="13">1.17.1.4</ecNumber>
    </submittedName>
</protein>
<dbReference type="InterPro" id="IPR046867">
    <property type="entry name" value="AldOxase/xan_DH_MoCoBD2"/>
</dbReference>
<evidence type="ECO:0000256" key="5">
    <source>
        <dbReference type="ARBA" id="ARBA00022714"/>
    </source>
</evidence>
<reference evidence="13" key="1">
    <citation type="submission" date="2023-01" db="EMBL/GenBank/DDBJ databases">
        <title>Whole genome sequence of Paucibacter sp. S2-9 isolated from pond sediment.</title>
        <authorList>
            <person name="Jung J.Y."/>
        </authorList>
    </citation>
    <scope>NUCLEOTIDE SEQUENCE</scope>
    <source>
        <strain evidence="13">S2-9</strain>
    </source>
</reference>
<keyword evidence="8" id="KW-0408">Iron</keyword>
<keyword evidence="9" id="KW-0411">Iron-sulfur</keyword>
<evidence type="ECO:0000313" key="14">
    <source>
        <dbReference type="Proteomes" id="UP001177769"/>
    </source>
</evidence>
<comment type="cofactor">
    <cofactor evidence="11">
        <name>Mo-molybdopterin cytosine dinucleotide</name>
        <dbReference type="ChEBI" id="CHEBI:71308"/>
    </cofactor>
</comment>
<sequence length="781" mass="83688">MNKPSDLPLMAEAQVGTSRAHESAHLHVSGEASYIDDIAEAQGTLHAALGLSPLAHGRLLAIDLELIRRQPGVVAVFTAADFPGENNCGPLLHDDPILASDTLRYLGQPVFAVIATERELARRAAALASQALRCEALPAVLTAREAHALGQYVIPPMHLTRGEPAAALAAAPHRLEGEWSVGGQEQFYLEGQISYALPQEDRGLLIHCSTQHPSEMQQLVAHALAWQAHQVQVQCRRMGGGFGGKESQSALFACVAALAAHKLQKPVKLRLDRDDDFLITGRRHGFDYRWTVGYDDAGRILAAEIDLISNCGHSADLSAPVLTRALCHFDNAYWLPHVAMHGYGAKTNTQSNTAFRGFGGPQGALAIEIIIDSVARRLGLDPLLVRQRNFYQADPAKGQDLTPYGQQVSDNILQPLTERLVASSDYHARRAAIAAWNAQSPVLKRGLALTPVKFGISFNVVHLNQAGALVHVYTDGSVLVNHGGTEMGQGLNTKVAQVVAHELGLDLAQVRASATDTQKVANTSATAASTGSDLNGKAAQDAARQIKQRLAALAAELLGLPAEQLQFAGGRVGGSGDSNGKQSIAFKELVAQAYLKRIQLWSDGFYATPGLHWDRSRLQGRPFYYYAYGAAVAEVLVDTLSGESRVLRADVLHDVGQSLNPALDIGQVEGAFVQGQGWLTTEELVWHPKTGMLSTHAPSTYKIPTANDSPLDFRVALYDQPNREDSIHRSKAVGEPPLLLPFSVLLAIKDAIAACGPAHCDPPLRAPATAEAVLRALGALA</sequence>
<dbReference type="Gene3D" id="3.90.1170.50">
    <property type="entry name" value="Aldehyde oxidase/xanthine dehydrogenase, a/b hammerhead"/>
    <property type="match status" value="1"/>
</dbReference>
<dbReference type="Pfam" id="PF20256">
    <property type="entry name" value="MoCoBD_2"/>
    <property type="match status" value="1"/>
</dbReference>
<dbReference type="PANTHER" id="PTHR11908:SF132">
    <property type="entry name" value="ALDEHYDE OXIDASE 1-RELATED"/>
    <property type="match status" value="1"/>
</dbReference>
<comment type="cofactor">
    <cofactor evidence="10">
        <name>[2Fe-2S] cluster</name>
        <dbReference type="ChEBI" id="CHEBI:190135"/>
    </cofactor>
</comment>
<accession>A0AA95NJQ1</accession>
<dbReference type="InterPro" id="IPR014309">
    <property type="entry name" value="Xanthine_DH_Mopterin-bd_su"/>
</dbReference>
<dbReference type="FunFam" id="3.30.365.10:FF:000001">
    <property type="entry name" value="Xanthine dehydrogenase oxidase"/>
    <property type="match status" value="1"/>
</dbReference>
<evidence type="ECO:0000256" key="6">
    <source>
        <dbReference type="ARBA" id="ARBA00022723"/>
    </source>
</evidence>
<keyword evidence="14" id="KW-1185">Reference proteome</keyword>
<dbReference type="SUPFAM" id="SSF54665">
    <property type="entry name" value="CO dehydrogenase molybdoprotein N-domain-like"/>
    <property type="match status" value="1"/>
</dbReference>
<gene>
    <name evidence="13" type="primary">xdhB</name>
    <name evidence="13" type="ORF">PFX98_00755</name>
</gene>
<dbReference type="InterPro" id="IPR036856">
    <property type="entry name" value="Ald_Oxase/Xan_DH_a/b_sf"/>
</dbReference>
<dbReference type="Pfam" id="PF02738">
    <property type="entry name" value="MoCoBD_1"/>
    <property type="match status" value="1"/>
</dbReference>
<evidence type="ECO:0000256" key="9">
    <source>
        <dbReference type="ARBA" id="ARBA00023014"/>
    </source>
</evidence>
<evidence type="ECO:0000256" key="3">
    <source>
        <dbReference type="ARBA" id="ARBA00006849"/>
    </source>
</evidence>
<dbReference type="InterPro" id="IPR037165">
    <property type="entry name" value="AldOxase/xan_DH_Mopterin-bd_sf"/>
</dbReference>
<dbReference type="Pfam" id="PF01315">
    <property type="entry name" value="Ald_Xan_dh_C"/>
    <property type="match status" value="1"/>
</dbReference>
<dbReference type="SUPFAM" id="SSF56003">
    <property type="entry name" value="Molybdenum cofactor-binding domain"/>
    <property type="match status" value="1"/>
</dbReference>
<comment type="similarity">
    <text evidence="3">Belongs to the xanthine dehydrogenase family.</text>
</comment>
<dbReference type="GO" id="GO:0005506">
    <property type="term" value="F:iron ion binding"/>
    <property type="evidence" value="ECO:0007669"/>
    <property type="project" value="InterPro"/>
</dbReference>
<dbReference type="SMART" id="SM01008">
    <property type="entry name" value="Ald_Xan_dh_C"/>
    <property type="match status" value="1"/>
</dbReference>
<feature type="domain" description="Aldehyde oxidase/xanthine dehydrogenase a/b hammerhead" evidence="12">
    <location>
        <begin position="29"/>
        <end position="138"/>
    </location>
</feature>
<keyword evidence="5" id="KW-0001">2Fe-2S</keyword>
<evidence type="ECO:0000256" key="4">
    <source>
        <dbReference type="ARBA" id="ARBA00022505"/>
    </source>
</evidence>
<evidence type="ECO:0000256" key="11">
    <source>
        <dbReference type="ARBA" id="ARBA00053029"/>
    </source>
</evidence>
<name>A0AA95NJQ1_9BURK</name>
<dbReference type="InterPro" id="IPR000674">
    <property type="entry name" value="Ald_Oxase/Xan_DH_a/b"/>
</dbReference>
<proteinExistence type="inferred from homology"/>
<dbReference type="KEGG" id="pais:PFX98_00755"/>
<evidence type="ECO:0000256" key="10">
    <source>
        <dbReference type="ARBA" id="ARBA00034078"/>
    </source>
</evidence>
<evidence type="ECO:0000313" key="13">
    <source>
        <dbReference type="EMBL" id="WIT12166.1"/>
    </source>
</evidence>
<evidence type="ECO:0000256" key="2">
    <source>
        <dbReference type="ARBA" id="ARBA00001974"/>
    </source>
</evidence>
<dbReference type="EMBL" id="CP116346">
    <property type="protein sequence ID" value="WIT12166.1"/>
    <property type="molecule type" value="Genomic_DNA"/>
</dbReference>
<evidence type="ECO:0000256" key="8">
    <source>
        <dbReference type="ARBA" id="ARBA00023004"/>
    </source>
</evidence>
<dbReference type="GO" id="GO:0004854">
    <property type="term" value="F:xanthine dehydrogenase activity"/>
    <property type="evidence" value="ECO:0007669"/>
    <property type="project" value="UniProtKB-EC"/>
</dbReference>
<dbReference type="InterPro" id="IPR008274">
    <property type="entry name" value="AldOxase/xan_DH_MoCoBD1"/>
</dbReference>
<comment type="cofactor">
    <cofactor evidence="2">
        <name>FAD</name>
        <dbReference type="ChEBI" id="CHEBI:57692"/>
    </cofactor>
</comment>
<dbReference type="EC" id="1.17.1.4" evidence="13"/>
<evidence type="ECO:0000256" key="1">
    <source>
        <dbReference type="ARBA" id="ARBA00001924"/>
    </source>
</evidence>
<dbReference type="PANTHER" id="PTHR11908">
    <property type="entry name" value="XANTHINE DEHYDROGENASE"/>
    <property type="match status" value="1"/>
</dbReference>
<dbReference type="GO" id="GO:0030151">
    <property type="term" value="F:molybdenum ion binding"/>
    <property type="evidence" value="ECO:0007669"/>
    <property type="project" value="InterPro"/>
</dbReference>
<keyword evidence="6" id="KW-0479">Metal-binding</keyword>
<dbReference type="Proteomes" id="UP001177769">
    <property type="component" value="Chromosome"/>
</dbReference>
<comment type="cofactor">
    <cofactor evidence="1">
        <name>Mo-molybdopterin</name>
        <dbReference type="ChEBI" id="CHEBI:71302"/>
    </cofactor>
</comment>
<keyword evidence="4" id="KW-0500">Molybdenum</keyword>